<protein>
    <submittedName>
        <fullName evidence="5">DNA-binding protein HU</fullName>
    </submittedName>
</protein>
<dbReference type="Gene3D" id="4.10.520.10">
    <property type="entry name" value="IHF-like DNA-binding proteins"/>
    <property type="match status" value="1"/>
</dbReference>
<dbReference type="AlphaFoldDB" id="A0AAC9P7E7"/>
<gene>
    <name evidence="5" type="ORF">GbCGDNIH9_0018</name>
</gene>
<dbReference type="Pfam" id="PF00216">
    <property type="entry name" value="Bac_DNA_binding"/>
    <property type="match status" value="1"/>
</dbReference>
<evidence type="ECO:0000256" key="3">
    <source>
        <dbReference type="ARBA" id="ARBA00023125"/>
    </source>
</evidence>
<evidence type="ECO:0000313" key="6">
    <source>
        <dbReference type="Proteomes" id="UP000182373"/>
    </source>
</evidence>
<dbReference type="EMBL" id="CP018191">
    <property type="protein sequence ID" value="APH53238.1"/>
    <property type="molecule type" value="Genomic_DNA"/>
</dbReference>
<dbReference type="GO" id="GO:0030261">
    <property type="term" value="P:chromosome condensation"/>
    <property type="evidence" value="ECO:0007669"/>
    <property type="project" value="UniProtKB-KW"/>
</dbReference>
<keyword evidence="3 5" id="KW-0238">DNA-binding</keyword>
<comment type="similarity">
    <text evidence="1 4">Belongs to the bacterial histone-like protein family.</text>
</comment>
<keyword evidence="2" id="KW-0226">DNA condensation</keyword>
<evidence type="ECO:0000256" key="4">
    <source>
        <dbReference type="RuleBase" id="RU003939"/>
    </source>
</evidence>
<dbReference type="CDD" id="cd13831">
    <property type="entry name" value="HU"/>
    <property type="match status" value="1"/>
</dbReference>
<dbReference type="PRINTS" id="PR01727">
    <property type="entry name" value="DNABINDINGHU"/>
</dbReference>
<dbReference type="GO" id="GO:0003677">
    <property type="term" value="F:DNA binding"/>
    <property type="evidence" value="ECO:0007669"/>
    <property type="project" value="UniProtKB-KW"/>
</dbReference>
<name>A0AAC9P7E7_9PROT</name>
<sequence>MNHADLIDKIAKSTDQTKATVDAIVSAAIETISATLKAGEEVRISGLGIFDVSERAARQGRNPQTGATIEIAATRAARFRAGKALKDAVNGATVKAKAKKA</sequence>
<dbReference type="InterPro" id="IPR000119">
    <property type="entry name" value="Hist_DNA-bd"/>
</dbReference>
<dbReference type="PANTHER" id="PTHR33175:SF3">
    <property type="entry name" value="DNA-BINDING PROTEIN HU-BETA"/>
    <property type="match status" value="1"/>
</dbReference>
<dbReference type="PANTHER" id="PTHR33175">
    <property type="entry name" value="DNA-BINDING PROTEIN HU"/>
    <property type="match status" value="1"/>
</dbReference>
<evidence type="ECO:0000313" key="5">
    <source>
        <dbReference type="EMBL" id="APH53238.1"/>
    </source>
</evidence>
<dbReference type="SUPFAM" id="SSF47729">
    <property type="entry name" value="IHF-like DNA-binding proteins"/>
    <property type="match status" value="1"/>
</dbReference>
<dbReference type="GO" id="GO:0030527">
    <property type="term" value="F:structural constituent of chromatin"/>
    <property type="evidence" value="ECO:0007669"/>
    <property type="project" value="InterPro"/>
</dbReference>
<dbReference type="GO" id="GO:0005829">
    <property type="term" value="C:cytosol"/>
    <property type="evidence" value="ECO:0007669"/>
    <property type="project" value="TreeGrafter"/>
</dbReference>
<evidence type="ECO:0000256" key="2">
    <source>
        <dbReference type="ARBA" id="ARBA00023067"/>
    </source>
</evidence>
<accession>A0AAC9P7E7</accession>
<organism evidence="5 6">
    <name type="scientific">Granulibacter bethesdensis</name>
    <dbReference type="NCBI Taxonomy" id="364410"/>
    <lineage>
        <taxon>Bacteria</taxon>
        <taxon>Pseudomonadati</taxon>
        <taxon>Pseudomonadota</taxon>
        <taxon>Alphaproteobacteria</taxon>
        <taxon>Acetobacterales</taxon>
        <taxon>Acetobacteraceae</taxon>
        <taxon>Granulibacter</taxon>
    </lineage>
</organism>
<dbReference type="RefSeq" id="WP_072571631.1">
    <property type="nucleotide sequence ID" value="NZ_CP018191.1"/>
</dbReference>
<reference evidence="6" key="1">
    <citation type="submission" date="2016-11" db="EMBL/GenBank/DDBJ databases">
        <title>Comparative genomic and phenotypic analysis of Granulibacter bethesdensis clinical isolates from patients with chronic granulomatous disease.</title>
        <authorList>
            <person name="Zarember K.A."/>
            <person name="Porcella S.F."/>
            <person name="Chu J."/>
            <person name="Ding L."/>
            <person name="Dahlstrom E."/>
            <person name="Barbian K."/>
            <person name="Martens C."/>
            <person name="Sykora L."/>
            <person name="Kramer S."/>
            <person name="Pettinato A.M."/>
            <person name="Hong H."/>
            <person name="Wald G."/>
            <person name="Berg L.J."/>
            <person name="Rogge L.S."/>
            <person name="Greenberg D.E."/>
            <person name="Falcone E.L."/>
            <person name="Neves J.F."/>
            <person name="Simoes M.J."/>
            <person name="Casal M."/>
            <person name="Rodriguez-Lopez F.C."/>
            <person name="Zelazny A."/>
            <person name="Gallin J.I."/>
            <person name="Holland S.M."/>
        </authorList>
    </citation>
    <scope>NUCLEOTIDE SEQUENCE [LARGE SCALE GENOMIC DNA]</scope>
    <source>
        <strain evidence="6">NIH9.1</strain>
    </source>
</reference>
<dbReference type="Proteomes" id="UP000182373">
    <property type="component" value="Chromosome"/>
</dbReference>
<evidence type="ECO:0000256" key="1">
    <source>
        <dbReference type="ARBA" id="ARBA00010529"/>
    </source>
</evidence>
<dbReference type="InterPro" id="IPR010992">
    <property type="entry name" value="IHF-like_DNA-bd_dom_sf"/>
</dbReference>
<proteinExistence type="inferred from homology"/>
<dbReference type="SMART" id="SM00411">
    <property type="entry name" value="BHL"/>
    <property type="match status" value="1"/>
</dbReference>